<reference evidence="4 5" key="1">
    <citation type="submission" date="2021-10" db="EMBL/GenBank/DDBJ databases">
        <title>Anaerobic single-cell dispensing facilitates the cultivation of human gut bacteria.</title>
        <authorList>
            <person name="Afrizal A."/>
        </authorList>
    </citation>
    <scope>NUCLEOTIDE SEQUENCE [LARGE SCALE GENOMIC DNA]</scope>
    <source>
        <strain evidence="4 5">CLA-AA-H212</strain>
    </source>
</reference>
<dbReference type="Proteomes" id="UP001198495">
    <property type="component" value="Unassembled WGS sequence"/>
</dbReference>
<dbReference type="RefSeq" id="WP_021985179.1">
    <property type="nucleotide sequence ID" value="NZ_JBBNGL010000001.1"/>
</dbReference>
<comment type="similarity">
    <text evidence="1 3">Belongs to the UPF0122 family.</text>
</comment>
<proteinExistence type="inferred from homology"/>
<name>A0ABS8FQY9_9FIRM</name>
<dbReference type="InterPro" id="IPR013324">
    <property type="entry name" value="RNA_pol_sigma_r3/r4-like"/>
</dbReference>
<organism evidence="4 5">
    <name type="scientific">Coprococcus hominis</name>
    <name type="common">ex Arizal et al. 2022</name>
    <dbReference type="NCBI Taxonomy" id="2881262"/>
    <lineage>
        <taxon>Bacteria</taxon>
        <taxon>Bacillati</taxon>
        <taxon>Bacillota</taxon>
        <taxon>Clostridia</taxon>
        <taxon>Lachnospirales</taxon>
        <taxon>Lachnospiraceae</taxon>
        <taxon>Coprococcus</taxon>
    </lineage>
</organism>
<dbReference type="InterPro" id="IPR054831">
    <property type="entry name" value="UPF0122_fam_protein"/>
</dbReference>
<keyword evidence="4" id="KW-0238">DNA-binding</keyword>
<dbReference type="NCBIfam" id="NF045758">
    <property type="entry name" value="YlxM"/>
    <property type="match status" value="1"/>
</dbReference>
<dbReference type="HAMAP" id="MF_00245">
    <property type="entry name" value="UPF0122"/>
    <property type="match status" value="1"/>
</dbReference>
<dbReference type="EMBL" id="JAJEQT010000009">
    <property type="protein sequence ID" value="MCC2219602.1"/>
    <property type="molecule type" value="Genomic_DNA"/>
</dbReference>
<evidence type="ECO:0000313" key="4">
    <source>
        <dbReference type="EMBL" id="MCC2219602.1"/>
    </source>
</evidence>
<evidence type="ECO:0000256" key="1">
    <source>
        <dbReference type="ARBA" id="ARBA00008720"/>
    </source>
</evidence>
<evidence type="ECO:0000256" key="2">
    <source>
        <dbReference type="ARBA" id="ARBA00024764"/>
    </source>
</evidence>
<evidence type="ECO:0000313" key="5">
    <source>
        <dbReference type="Proteomes" id="UP001198495"/>
    </source>
</evidence>
<accession>A0ABS8FQY9</accession>
<dbReference type="Gene3D" id="1.10.10.10">
    <property type="entry name" value="Winged helix-like DNA-binding domain superfamily/Winged helix DNA-binding domain"/>
    <property type="match status" value="1"/>
</dbReference>
<sequence length="127" mass="14904">MKNTLQVIQMEKFVRQSLLYDFYGELLTQTQKSIYEDVVMNDLSYSELAREYGISRQGVFDMMKRCDKKLEDFEKKLKLVEKFENAREKVATIQTEIQALRERNENPTLDGAFADIDTNLTGLLDDF</sequence>
<dbReference type="PANTHER" id="PTHR40083:SF1">
    <property type="entry name" value="UPF0122 PROTEIN YLXM"/>
    <property type="match status" value="1"/>
</dbReference>
<dbReference type="Pfam" id="PF04297">
    <property type="entry name" value="UPF0122"/>
    <property type="match status" value="1"/>
</dbReference>
<dbReference type="PANTHER" id="PTHR40083">
    <property type="entry name" value="UPF0122 PROTEIN CBO2450/CLC_2298"/>
    <property type="match status" value="1"/>
</dbReference>
<comment type="caution">
    <text evidence="4">The sequence shown here is derived from an EMBL/GenBank/DDBJ whole genome shotgun (WGS) entry which is preliminary data.</text>
</comment>
<comment type="function">
    <text evidence="2 3">Might take part in the signal recognition particle (SRP) pathway. This is inferred from the conservation of its genetic proximity to ftsY/ffh. May be a regulatory protein.</text>
</comment>
<dbReference type="SUPFAM" id="SSF88659">
    <property type="entry name" value="Sigma3 and sigma4 domains of RNA polymerase sigma factors"/>
    <property type="match status" value="1"/>
</dbReference>
<keyword evidence="5" id="KW-1185">Reference proteome</keyword>
<dbReference type="InterPro" id="IPR007394">
    <property type="entry name" value="UPF0122"/>
</dbReference>
<dbReference type="InterPro" id="IPR036388">
    <property type="entry name" value="WH-like_DNA-bd_sf"/>
</dbReference>
<protein>
    <recommendedName>
        <fullName evidence="3">UPF0122 protein LKD28_11280</fullName>
    </recommendedName>
</protein>
<gene>
    <name evidence="4" type="ORF">LKD28_11280</name>
</gene>
<evidence type="ECO:0000256" key="3">
    <source>
        <dbReference type="HAMAP-Rule" id="MF_00245"/>
    </source>
</evidence>
<dbReference type="GO" id="GO:0003677">
    <property type="term" value="F:DNA binding"/>
    <property type="evidence" value="ECO:0007669"/>
    <property type="project" value="UniProtKB-KW"/>
</dbReference>